<reference evidence="2 3" key="1">
    <citation type="submission" date="2016-10" db="EMBL/GenBank/DDBJ databases">
        <authorList>
            <person name="de Groot N.N."/>
        </authorList>
    </citation>
    <scope>NUCLEOTIDE SEQUENCE [LARGE SCALE GENOMIC DNA]</scope>
    <source>
        <strain evidence="2 3">DSM 1283</strain>
    </source>
</reference>
<dbReference type="STRING" id="1527.SAMN04489757_1306"/>
<keyword evidence="1" id="KW-0812">Transmembrane</keyword>
<proteinExistence type="predicted"/>
<evidence type="ECO:0000313" key="2">
    <source>
        <dbReference type="EMBL" id="SFO47886.1"/>
    </source>
</evidence>
<keyword evidence="1" id="KW-1133">Transmembrane helix</keyword>
<keyword evidence="1" id="KW-0472">Membrane</keyword>
<dbReference type="AlphaFoldDB" id="A0A1I5HIW1"/>
<feature type="transmembrane region" description="Helical" evidence="1">
    <location>
        <begin position="21"/>
        <end position="41"/>
    </location>
</feature>
<gene>
    <name evidence="2" type="ORF">SAMN04489757_1306</name>
</gene>
<evidence type="ECO:0000313" key="3">
    <source>
        <dbReference type="Proteomes" id="UP000198806"/>
    </source>
</evidence>
<name>A0A1I5HIW1_9FIRM</name>
<dbReference type="Pfam" id="PF20462">
    <property type="entry name" value="DUF6715"/>
    <property type="match status" value="1"/>
</dbReference>
<dbReference type="Proteomes" id="UP000198806">
    <property type="component" value="Unassembled WGS sequence"/>
</dbReference>
<evidence type="ECO:0000256" key="1">
    <source>
        <dbReference type="SAM" id="Phobius"/>
    </source>
</evidence>
<organism evidence="2 3">
    <name type="scientific">Anaerocolumna aminovalerica</name>
    <dbReference type="NCBI Taxonomy" id="1527"/>
    <lineage>
        <taxon>Bacteria</taxon>
        <taxon>Bacillati</taxon>
        <taxon>Bacillota</taxon>
        <taxon>Clostridia</taxon>
        <taxon>Lachnospirales</taxon>
        <taxon>Lachnospiraceae</taxon>
        <taxon>Anaerocolumna</taxon>
    </lineage>
</organism>
<dbReference type="EMBL" id="FOWD01000030">
    <property type="protein sequence ID" value="SFO47886.1"/>
    <property type="molecule type" value="Genomic_DNA"/>
</dbReference>
<dbReference type="OrthoDB" id="9795825at2"/>
<protein>
    <submittedName>
        <fullName evidence="2">Uncharacterized protein</fullName>
    </submittedName>
</protein>
<accession>A0A1I5HIW1</accession>
<dbReference type="InterPro" id="IPR046563">
    <property type="entry name" value="DUF6715"/>
</dbReference>
<sequence>MKKSKRRTANTSMKKSKRRTANTFGMMLIFGIAIVAIYFRLSTSTKPIIEKSSSNKTELELLLTKDFEEDYPSSPREVIKLYTRIIKYFYNENLTDEQVNQLAKQICNLYDEELLANNSYEDYLLELKVEITEYKSAKRNVMNEIIEDSNNVKYWTKDDREYASLTAGYTIKEKDSYSKLYEDFILRKDEQGSWKILGWKASEKTSAE</sequence>
<keyword evidence="3" id="KW-1185">Reference proteome</keyword>
<dbReference type="RefSeq" id="WP_091687662.1">
    <property type="nucleotide sequence ID" value="NZ_BAABFM010000011.1"/>
</dbReference>